<evidence type="ECO:0000256" key="4">
    <source>
        <dbReference type="ARBA" id="ARBA00022729"/>
    </source>
</evidence>
<keyword evidence="2" id="KW-0719">Serine esterase</keyword>
<dbReference type="GO" id="GO:0052689">
    <property type="term" value="F:carboxylic ester hydrolase activity"/>
    <property type="evidence" value="ECO:0007669"/>
    <property type="project" value="UniProtKB-KW"/>
</dbReference>
<dbReference type="SUPFAM" id="SSF53474">
    <property type="entry name" value="alpha/beta-Hydrolases"/>
    <property type="match status" value="1"/>
</dbReference>
<protein>
    <submittedName>
        <fullName evidence="9">Feruloyl esterase</fullName>
    </submittedName>
</protein>
<dbReference type="GO" id="GO:0046872">
    <property type="term" value="F:metal ion binding"/>
    <property type="evidence" value="ECO:0007669"/>
    <property type="project" value="UniProtKB-KW"/>
</dbReference>
<keyword evidence="5" id="KW-0378">Hydrolase</keyword>
<comment type="similarity">
    <text evidence="1">Belongs to the tannase family.</text>
</comment>
<feature type="signal peptide" evidence="8">
    <location>
        <begin position="1"/>
        <end position="33"/>
    </location>
</feature>
<dbReference type="Gene3D" id="3.40.50.1820">
    <property type="entry name" value="alpha/beta hydrolase"/>
    <property type="match status" value="1"/>
</dbReference>
<evidence type="ECO:0000256" key="1">
    <source>
        <dbReference type="ARBA" id="ARBA00006249"/>
    </source>
</evidence>
<evidence type="ECO:0000313" key="9">
    <source>
        <dbReference type="EMBL" id="TWB46071.1"/>
    </source>
</evidence>
<dbReference type="PANTHER" id="PTHR33938:SF15">
    <property type="entry name" value="FERULOYL ESTERASE B-RELATED"/>
    <property type="match status" value="1"/>
</dbReference>
<feature type="chain" id="PRO_5022200708" evidence="8">
    <location>
        <begin position="34"/>
        <end position="585"/>
    </location>
</feature>
<name>A0A560HJC7_9PROT</name>
<dbReference type="AlphaFoldDB" id="A0A560HJC7"/>
<sequence>MPSRSRVIRSHALLGLAASASLLALVPTRGAQAADADLKGRCLALEKTMAGHWPDASTHIVSVTPQPAGPITLPPMMPGAPGIPLQLPEHCEVYGILHERTGVDGQAYAIRFHVRLPAAWNQGFFFQGGGGTNGEVGNAIGPTGLDTPPALVQGYAVVSQDSGHDNQRNMDPTHGGTAAFGFDPQARADYGNASLKPVADAAKALVAAFYGNAPRRSYFVGCSKGGEEGMVFAQQHPEEFDGILASAPGFALPRAALSQAWDVQSFAPLAKGPDGQPSFARLSAAFSDADLGLVRDAILEACDGDDGAKDGIVGTFAQCTAAKVAPALKARTCTGPKADTCLSGEQVAAITRSYGGPRTKAGQAIYSDWAWDAGIAAPGWRLWKLGLADKVPSLNVVLGGASLASVFTTPPTPLPPDPQTLLRWQLSLDIDQVAAQLTATNATFTRSAWQDVSARSADLSGLKARGAKLMVPHGASDPVFSINDTLAWWREVDAREGGKAAAFVRVFPVPGMNHCTGGPSTSHYDAFSALVRWVEQGQAPDRILASAGPDTPWPGRTRPLCPYPKVARYKGSGDLNSADSFECQL</sequence>
<reference evidence="9 10" key="1">
    <citation type="submission" date="2019-06" db="EMBL/GenBank/DDBJ databases">
        <title>Genomic Encyclopedia of Type Strains, Phase IV (KMG-V): Genome sequencing to study the core and pangenomes of soil and plant-associated prokaryotes.</title>
        <authorList>
            <person name="Whitman W."/>
        </authorList>
    </citation>
    <scope>NUCLEOTIDE SEQUENCE [LARGE SCALE GENOMIC DNA]</scope>
    <source>
        <strain evidence="9 10">BR 11622</strain>
    </source>
</reference>
<dbReference type="Proteomes" id="UP000315751">
    <property type="component" value="Unassembled WGS sequence"/>
</dbReference>
<evidence type="ECO:0000256" key="5">
    <source>
        <dbReference type="ARBA" id="ARBA00022801"/>
    </source>
</evidence>
<accession>A0A560HJC7</accession>
<evidence type="ECO:0000256" key="3">
    <source>
        <dbReference type="ARBA" id="ARBA00022723"/>
    </source>
</evidence>
<keyword evidence="3" id="KW-0479">Metal-binding</keyword>
<proteinExistence type="inferred from homology"/>
<dbReference type="InterPro" id="IPR006311">
    <property type="entry name" value="TAT_signal"/>
</dbReference>
<dbReference type="InterPro" id="IPR011118">
    <property type="entry name" value="Tannase/feruloyl_esterase"/>
</dbReference>
<keyword evidence="4 8" id="KW-0732">Signal</keyword>
<keyword evidence="10" id="KW-1185">Reference proteome</keyword>
<keyword evidence="7" id="KW-1015">Disulfide bond</keyword>
<dbReference type="PROSITE" id="PS51318">
    <property type="entry name" value="TAT"/>
    <property type="match status" value="1"/>
</dbReference>
<dbReference type="PANTHER" id="PTHR33938">
    <property type="entry name" value="FERULOYL ESTERASE B-RELATED"/>
    <property type="match status" value="1"/>
</dbReference>
<dbReference type="InterPro" id="IPR029058">
    <property type="entry name" value="AB_hydrolase_fold"/>
</dbReference>
<evidence type="ECO:0000313" key="10">
    <source>
        <dbReference type="Proteomes" id="UP000315751"/>
    </source>
</evidence>
<dbReference type="Pfam" id="PF07519">
    <property type="entry name" value="Tannase"/>
    <property type="match status" value="1"/>
</dbReference>
<dbReference type="EMBL" id="VITR01000001">
    <property type="protein sequence ID" value="TWB46071.1"/>
    <property type="molecule type" value="Genomic_DNA"/>
</dbReference>
<keyword evidence="6" id="KW-0106">Calcium</keyword>
<dbReference type="RefSeq" id="WP_186455557.1">
    <property type="nucleotide sequence ID" value="NZ_VITR01000001.1"/>
</dbReference>
<evidence type="ECO:0000256" key="2">
    <source>
        <dbReference type="ARBA" id="ARBA00022487"/>
    </source>
</evidence>
<evidence type="ECO:0000256" key="8">
    <source>
        <dbReference type="SAM" id="SignalP"/>
    </source>
</evidence>
<comment type="caution">
    <text evidence="9">The sequence shown here is derived from an EMBL/GenBank/DDBJ whole genome shotgun (WGS) entry which is preliminary data.</text>
</comment>
<evidence type="ECO:0000256" key="6">
    <source>
        <dbReference type="ARBA" id="ARBA00022837"/>
    </source>
</evidence>
<gene>
    <name evidence="9" type="ORF">FBZ90_101406</name>
</gene>
<evidence type="ECO:0000256" key="7">
    <source>
        <dbReference type="ARBA" id="ARBA00023157"/>
    </source>
</evidence>
<organism evidence="9 10">
    <name type="scientific">Nitrospirillum amazonense</name>
    <dbReference type="NCBI Taxonomy" id="28077"/>
    <lineage>
        <taxon>Bacteria</taxon>
        <taxon>Pseudomonadati</taxon>
        <taxon>Pseudomonadota</taxon>
        <taxon>Alphaproteobacteria</taxon>
        <taxon>Rhodospirillales</taxon>
        <taxon>Azospirillaceae</taxon>
        <taxon>Nitrospirillum</taxon>
    </lineage>
</organism>